<evidence type="ECO:0008006" key="3">
    <source>
        <dbReference type="Google" id="ProtNLM"/>
    </source>
</evidence>
<dbReference type="EMBL" id="JAGFNS010000030">
    <property type="protein sequence ID" value="MBO3742658.1"/>
    <property type="molecule type" value="Genomic_DNA"/>
</dbReference>
<dbReference type="InterPro" id="IPR027417">
    <property type="entry name" value="P-loop_NTPase"/>
</dbReference>
<name>A0ABS3UVP7_9ACTN</name>
<evidence type="ECO:0000313" key="2">
    <source>
        <dbReference type="Proteomes" id="UP000679690"/>
    </source>
</evidence>
<reference evidence="1 2" key="1">
    <citation type="submission" date="2021-03" db="EMBL/GenBank/DDBJ databases">
        <title>Actinoplanes flavus sp. nov., a novel actinomycete isolated from Coconut Palm rhizosphere soil.</title>
        <authorList>
            <person name="Luo X."/>
        </authorList>
    </citation>
    <scope>NUCLEOTIDE SEQUENCE [LARGE SCALE GENOMIC DNA]</scope>
    <source>
        <strain evidence="1 2">NEAU-H7</strain>
    </source>
</reference>
<proteinExistence type="predicted"/>
<dbReference type="SUPFAM" id="SSF52540">
    <property type="entry name" value="P-loop containing nucleoside triphosphate hydrolases"/>
    <property type="match status" value="1"/>
</dbReference>
<accession>A0ABS3UVP7</accession>
<dbReference type="RefSeq" id="WP_208471854.1">
    <property type="nucleotide sequence ID" value="NZ_JAGFNS010000030.1"/>
</dbReference>
<gene>
    <name evidence="1" type="ORF">J5X75_34620</name>
</gene>
<organism evidence="1 2">
    <name type="scientific">Actinoplanes flavus</name>
    <dbReference type="NCBI Taxonomy" id="2820290"/>
    <lineage>
        <taxon>Bacteria</taxon>
        <taxon>Bacillati</taxon>
        <taxon>Actinomycetota</taxon>
        <taxon>Actinomycetes</taxon>
        <taxon>Micromonosporales</taxon>
        <taxon>Micromonosporaceae</taxon>
        <taxon>Actinoplanes</taxon>
    </lineage>
</organism>
<dbReference type="Gene3D" id="3.40.50.300">
    <property type="entry name" value="P-loop containing nucleotide triphosphate hydrolases"/>
    <property type="match status" value="1"/>
</dbReference>
<sequence>MIRSGGKESSINKAIQDLAKCDVAGLRGDSRDAVAELRDIVDRIARIRRGEIRIVAAGAVASMKSTTLALLLGRRSVLRVGLGPVTAAPTELRLLQGDEAAGPGSVQMLTETEAAGRARELLGLGVDDTRTLAELATVEHRNQPILAGMLHSAELFGFGTRHDLDTFLAACEKAGGDRIGGLGAPLIQRIAIDVPVPAEVWDLSWARGRAVTLVDLPGTGEGRALENLFRDRQQELAHIALNIVAVTGGSAFTPPVLRGSPNCVFVATKIDRVEQPEHPNEVRAIEEAVAECLAEWRIGSRRARVAAVSGMWAFADEASWLEFDPENLGWPEARAKREAWAAAGWGDPGATAGEFRAAVEAALTDGGARRLREVIEELADPGDARIDELEEQRLLARADELIGQVLAGDTAPVTGDVVVLLDRSEKDPEPVYDLRRVAEECAVTAIYDCPDWETIRRSFRADGSLRVPLEEVRAVLAAIDLGEIAGAAIRDATAEMDEVLRDWAQPYLDAVGADAKRLSGTRVEPTAGDPAGRFVELSRGLFRVLTDSRRVDLGDGRAPAPSSFTFQQVARVRDELALLLARMIIERLKPATELARTEVHSALNKPVVRDTTPTVQRQLSQVRASLRRMVVRSAAT</sequence>
<keyword evidence="2" id="KW-1185">Reference proteome</keyword>
<comment type="caution">
    <text evidence="1">The sequence shown here is derived from an EMBL/GenBank/DDBJ whole genome shotgun (WGS) entry which is preliminary data.</text>
</comment>
<protein>
    <recommendedName>
        <fullName evidence="3">Dynamin family protein</fullName>
    </recommendedName>
</protein>
<evidence type="ECO:0000313" key="1">
    <source>
        <dbReference type="EMBL" id="MBO3742658.1"/>
    </source>
</evidence>
<dbReference type="Proteomes" id="UP000679690">
    <property type="component" value="Unassembled WGS sequence"/>
</dbReference>